<comment type="caution">
    <text evidence="1">The sequence shown here is derived from an EMBL/GenBank/DDBJ whole genome shotgun (WGS) entry which is preliminary data.</text>
</comment>
<gene>
    <name evidence="1" type="ORF">RRG08_028449</name>
</gene>
<sequence>MTGLCLCSPRAPGRGPQATGACGFLPGPGAPGRGPQATGACGFLPGAGAPGRGPLAPGACGFLPGPGAPGRGPQVPNTSDYFQKFLLVRRAGDHRPEGLWLFARACGKDPSQRTRLLIRCYSNRPDR</sequence>
<evidence type="ECO:0000313" key="2">
    <source>
        <dbReference type="Proteomes" id="UP001283361"/>
    </source>
</evidence>
<name>A0AAE1AU24_9GAST</name>
<dbReference type="Proteomes" id="UP001283361">
    <property type="component" value="Unassembled WGS sequence"/>
</dbReference>
<reference evidence="1" key="1">
    <citation type="journal article" date="2023" name="G3 (Bethesda)">
        <title>A reference genome for the long-term kleptoplast-retaining sea slug Elysia crispata morphotype clarki.</title>
        <authorList>
            <person name="Eastman K.E."/>
            <person name="Pendleton A.L."/>
            <person name="Shaikh M.A."/>
            <person name="Suttiyut T."/>
            <person name="Ogas R."/>
            <person name="Tomko P."/>
            <person name="Gavelis G."/>
            <person name="Widhalm J.R."/>
            <person name="Wisecaver J.H."/>
        </authorList>
    </citation>
    <scope>NUCLEOTIDE SEQUENCE</scope>
    <source>
        <strain evidence="1">ECLA1</strain>
    </source>
</reference>
<accession>A0AAE1AU24</accession>
<dbReference type="EMBL" id="JAWDGP010001156">
    <property type="protein sequence ID" value="KAK3794015.1"/>
    <property type="molecule type" value="Genomic_DNA"/>
</dbReference>
<organism evidence="1 2">
    <name type="scientific">Elysia crispata</name>
    <name type="common">lettuce slug</name>
    <dbReference type="NCBI Taxonomy" id="231223"/>
    <lineage>
        <taxon>Eukaryota</taxon>
        <taxon>Metazoa</taxon>
        <taxon>Spiralia</taxon>
        <taxon>Lophotrochozoa</taxon>
        <taxon>Mollusca</taxon>
        <taxon>Gastropoda</taxon>
        <taxon>Heterobranchia</taxon>
        <taxon>Euthyneura</taxon>
        <taxon>Panpulmonata</taxon>
        <taxon>Sacoglossa</taxon>
        <taxon>Placobranchoidea</taxon>
        <taxon>Plakobranchidae</taxon>
        <taxon>Elysia</taxon>
    </lineage>
</organism>
<proteinExistence type="predicted"/>
<evidence type="ECO:0000313" key="1">
    <source>
        <dbReference type="EMBL" id="KAK3794015.1"/>
    </source>
</evidence>
<protein>
    <submittedName>
        <fullName evidence="1">Uncharacterized protein</fullName>
    </submittedName>
</protein>
<keyword evidence="2" id="KW-1185">Reference proteome</keyword>
<dbReference type="AlphaFoldDB" id="A0AAE1AU24"/>